<dbReference type="PANTHER" id="PTHR14187">
    <property type="entry name" value="ALPHA KINASE/ELONGATION FACTOR 2 KINASE"/>
    <property type="match status" value="1"/>
</dbReference>
<dbReference type="CDD" id="cd10170">
    <property type="entry name" value="ASKHA_NBD_HSP70"/>
    <property type="match status" value="1"/>
</dbReference>
<dbReference type="Gene3D" id="3.90.640.10">
    <property type="entry name" value="Actin, Chain A, domain 4"/>
    <property type="match status" value="1"/>
</dbReference>
<dbReference type="Proteomes" id="UP000663827">
    <property type="component" value="Unassembled WGS sequence"/>
</dbReference>
<dbReference type="Gene3D" id="3.30.420.40">
    <property type="match status" value="2"/>
</dbReference>
<dbReference type="PANTHER" id="PTHR14187:SF5">
    <property type="entry name" value="HEAT SHOCK 70 KDA PROTEIN 12A"/>
    <property type="match status" value="1"/>
</dbReference>
<dbReference type="AlphaFoldDB" id="A0A8H3EBJ7"/>
<organism evidence="1 2">
    <name type="scientific">Rhizoctonia solani</name>
    <dbReference type="NCBI Taxonomy" id="456999"/>
    <lineage>
        <taxon>Eukaryota</taxon>
        <taxon>Fungi</taxon>
        <taxon>Dikarya</taxon>
        <taxon>Basidiomycota</taxon>
        <taxon>Agaricomycotina</taxon>
        <taxon>Agaricomycetes</taxon>
        <taxon>Cantharellales</taxon>
        <taxon>Ceratobasidiaceae</taxon>
        <taxon>Rhizoctonia</taxon>
    </lineage>
</organism>
<dbReference type="EMBL" id="CAJNJQ010006496">
    <property type="protein sequence ID" value="CAE7229714.1"/>
    <property type="molecule type" value="Genomic_DNA"/>
</dbReference>
<reference evidence="1" key="1">
    <citation type="submission" date="2021-01" db="EMBL/GenBank/DDBJ databases">
        <authorList>
            <person name="Kaushik A."/>
        </authorList>
    </citation>
    <scope>NUCLEOTIDE SEQUENCE</scope>
    <source>
        <strain evidence="1">AG5</strain>
    </source>
</reference>
<protein>
    <submittedName>
        <fullName evidence="1">Uncharacterized protein</fullName>
    </submittedName>
</protein>
<evidence type="ECO:0000313" key="1">
    <source>
        <dbReference type="EMBL" id="CAE7229714.1"/>
    </source>
</evidence>
<dbReference type="InterPro" id="IPR043129">
    <property type="entry name" value="ATPase_NBD"/>
</dbReference>
<gene>
    <name evidence="1" type="ORF">RDB_LOCUS183055</name>
</gene>
<accession>A0A8H3EBJ7</accession>
<sequence>MSNNTGPKPFHGPWEGDTRIVLGIDIGTTQSSVAFSFLQNGMHQTLHRVTKWPGQDTHNKLGITPTLVWYDTNKRAVSFGAEAQLDTTQEQAEDNGWVLAKHFKLQLYPSDMQTKHELKLDRNAALPPGVTLWQIYSDFLGYLLKHTRSYFGDHIIDGRTIWERYSPTMELVIAHPNGWKAQEQSLLRSAAVSAGFATSDEALSKVRFVTEVETSIHFCIHHMNLGSDLQPGTNFAVCDAGGSTVDTTLYSVTSARPVLKLEEKRASACVQAGAIFVDVEAEKFLRRALAGAGLNPDDVAKYTKTGVQDFQSSAKRMFVAETPNQSIVIAHTGFNKPSIGVLRGRMTISGSIIKGFFDTCINQITASVDKQLDGFSVPHILLIGEFSSFPYLKRVFQMRYEPRGSRVTFVDGYSSSGAIADGAVLWNIMSTMHQPKQRTPRSSWGIETSVILSNDDPDHRDRKSKYSASGRTIIPGRWHGLIRKGIAIDEDAIVRVPISLDFPPSPSELGEFKLDLYHYSGDDEPVWMRDKQGGLLPQFCKAVHVYTDLKDLRGALRSRIARDGILQCQLNFDVCMRFGGVELVAYPEWEEEGTIQTGSCTLRPVIDGA</sequence>
<proteinExistence type="predicted"/>
<comment type="caution">
    <text evidence="1">The sequence shown here is derived from an EMBL/GenBank/DDBJ whole genome shotgun (WGS) entry which is preliminary data.</text>
</comment>
<evidence type="ECO:0000313" key="2">
    <source>
        <dbReference type="Proteomes" id="UP000663827"/>
    </source>
</evidence>
<name>A0A8H3EBJ7_9AGAM</name>
<dbReference type="SUPFAM" id="SSF53067">
    <property type="entry name" value="Actin-like ATPase domain"/>
    <property type="match status" value="2"/>
</dbReference>